<reference evidence="1" key="1">
    <citation type="submission" date="2021-02" db="EMBL/GenBank/DDBJ databases">
        <authorList>
            <person name="Cremers G."/>
            <person name="Picone N."/>
        </authorList>
    </citation>
    <scope>NUCLEOTIDE SEQUENCE</scope>
    <source>
        <strain evidence="1">PQ17</strain>
    </source>
</reference>
<name>A0A8J2BHF3_9BACT</name>
<protein>
    <submittedName>
        <fullName evidence="1">Uncharacterized protein</fullName>
    </submittedName>
</protein>
<accession>A0A8J2BHF3</accession>
<dbReference type="AlphaFoldDB" id="A0A8J2BHF3"/>
<keyword evidence="2" id="KW-1185">Reference proteome</keyword>
<dbReference type="Proteomes" id="UP000663859">
    <property type="component" value="Unassembled WGS sequence"/>
</dbReference>
<evidence type="ECO:0000313" key="2">
    <source>
        <dbReference type="Proteomes" id="UP000663859"/>
    </source>
</evidence>
<sequence>MSYPCKDYWASSNKLELALALVRQFSIVVRLKASGKKMPSLGLLAASGVVGG</sequence>
<organism evidence="1 2">
    <name type="scientific">Candidatus Methylacidithermus pantelleriae</name>
    <dbReference type="NCBI Taxonomy" id="2744239"/>
    <lineage>
        <taxon>Bacteria</taxon>
        <taxon>Pseudomonadati</taxon>
        <taxon>Verrucomicrobiota</taxon>
        <taxon>Methylacidiphilae</taxon>
        <taxon>Methylacidiphilales</taxon>
        <taxon>Methylacidiphilaceae</taxon>
        <taxon>Candidatus Methylacidithermus</taxon>
    </lineage>
</organism>
<proteinExistence type="predicted"/>
<evidence type="ECO:0000313" key="1">
    <source>
        <dbReference type="EMBL" id="CAF0694685.1"/>
    </source>
</evidence>
<gene>
    <name evidence="1" type="ORF">MPNT_170034</name>
</gene>
<dbReference type="EMBL" id="CAJNOB010000009">
    <property type="protein sequence ID" value="CAF0694685.1"/>
    <property type="molecule type" value="Genomic_DNA"/>
</dbReference>
<comment type="caution">
    <text evidence="1">The sequence shown here is derived from an EMBL/GenBank/DDBJ whole genome shotgun (WGS) entry which is preliminary data.</text>
</comment>